<evidence type="ECO:0000313" key="2">
    <source>
        <dbReference type="Proteomes" id="UP000016930"/>
    </source>
</evidence>
<dbReference type="EMBL" id="KB445805">
    <property type="protein sequence ID" value="EMD33820.1"/>
    <property type="molecule type" value="Genomic_DNA"/>
</dbReference>
<evidence type="ECO:0000313" key="1">
    <source>
        <dbReference type="EMBL" id="EMD33820.1"/>
    </source>
</evidence>
<name>M2QNT5_CERS8</name>
<protein>
    <submittedName>
        <fullName evidence="1">Uncharacterized protein</fullName>
    </submittedName>
</protein>
<gene>
    <name evidence="1" type="ORF">CERSUDRAFT_87147</name>
</gene>
<dbReference type="AlphaFoldDB" id="M2QNT5"/>
<sequence length="75" mass="8476">MDHTGDAPTSEFRHGEASHNFSVVALPCQVEHEGNVPGLSVEFEPGVDLPDEWWLPQQASEVIVWPSCLRCREYR</sequence>
<accession>M2QNT5</accession>
<dbReference type="Proteomes" id="UP000016930">
    <property type="component" value="Unassembled WGS sequence"/>
</dbReference>
<keyword evidence="2" id="KW-1185">Reference proteome</keyword>
<organism evidence="1 2">
    <name type="scientific">Ceriporiopsis subvermispora (strain B)</name>
    <name type="common">White-rot fungus</name>
    <name type="synonym">Gelatoporia subvermispora</name>
    <dbReference type="NCBI Taxonomy" id="914234"/>
    <lineage>
        <taxon>Eukaryota</taxon>
        <taxon>Fungi</taxon>
        <taxon>Dikarya</taxon>
        <taxon>Basidiomycota</taxon>
        <taxon>Agaricomycotina</taxon>
        <taxon>Agaricomycetes</taxon>
        <taxon>Polyporales</taxon>
        <taxon>Gelatoporiaceae</taxon>
        <taxon>Gelatoporia</taxon>
    </lineage>
</organism>
<dbReference type="HOGENOM" id="CLU_2670847_0_0_1"/>
<reference evidence="1 2" key="1">
    <citation type="journal article" date="2012" name="Proc. Natl. Acad. Sci. U.S.A.">
        <title>Comparative genomics of Ceriporiopsis subvermispora and Phanerochaete chrysosporium provide insight into selective ligninolysis.</title>
        <authorList>
            <person name="Fernandez-Fueyo E."/>
            <person name="Ruiz-Duenas F.J."/>
            <person name="Ferreira P."/>
            <person name="Floudas D."/>
            <person name="Hibbett D.S."/>
            <person name="Canessa P."/>
            <person name="Larrondo L.F."/>
            <person name="James T.Y."/>
            <person name="Seelenfreund D."/>
            <person name="Lobos S."/>
            <person name="Polanco R."/>
            <person name="Tello M."/>
            <person name="Honda Y."/>
            <person name="Watanabe T."/>
            <person name="Watanabe T."/>
            <person name="Ryu J.S."/>
            <person name="Kubicek C.P."/>
            <person name="Schmoll M."/>
            <person name="Gaskell J."/>
            <person name="Hammel K.E."/>
            <person name="St John F.J."/>
            <person name="Vanden Wymelenberg A."/>
            <person name="Sabat G."/>
            <person name="Splinter BonDurant S."/>
            <person name="Syed K."/>
            <person name="Yadav J.S."/>
            <person name="Doddapaneni H."/>
            <person name="Subramanian V."/>
            <person name="Lavin J.L."/>
            <person name="Oguiza J.A."/>
            <person name="Perez G."/>
            <person name="Pisabarro A.G."/>
            <person name="Ramirez L."/>
            <person name="Santoyo F."/>
            <person name="Master E."/>
            <person name="Coutinho P.M."/>
            <person name="Henrissat B."/>
            <person name="Lombard V."/>
            <person name="Magnuson J.K."/>
            <person name="Kuees U."/>
            <person name="Hori C."/>
            <person name="Igarashi K."/>
            <person name="Samejima M."/>
            <person name="Held B.W."/>
            <person name="Barry K.W."/>
            <person name="LaButti K.M."/>
            <person name="Lapidus A."/>
            <person name="Lindquist E.A."/>
            <person name="Lucas S.M."/>
            <person name="Riley R."/>
            <person name="Salamov A.A."/>
            <person name="Hoffmeister D."/>
            <person name="Schwenk D."/>
            <person name="Hadar Y."/>
            <person name="Yarden O."/>
            <person name="de Vries R.P."/>
            <person name="Wiebenga A."/>
            <person name="Stenlid J."/>
            <person name="Eastwood D."/>
            <person name="Grigoriev I.V."/>
            <person name="Berka R.M."/>
            <person name="Blanchette R.A."/>
            <person name="Kersten P."/>
            <person name="Martinez A.T."/>
            <person name="Vicuna R."/>
            <person name="Cullen D."/>
        </authorList>
    </citation>
    <scope>NUCLEOTIDE SEQUENCE [LARGE SCALE GENOMIC DNA]</scope>
    <source>
        <strain evidence="1 2">B</strain>
    </source>
</reference>
<proteinExistence type="predicted"/>